<protein>
    <recommendedName>
        <fullName evidence="3">F-box domain-containing protein</fullName>
    </recommendedName>
</protein>
<evidence type="ECO:0000313" key="1">
    <source>
        <dbReference type="EMBL" id="RDX47289.1"/>
    </source>
</evidence>
<sequence length="449" mass="50222">MSPTLTDLPAELLHMIFSELQYLIRDFRCACYSIRPSTLTCIKLRKVAVDYLQFPHVECDLAHFLRFIRDHPRSAPTVRNLDLYVEHPSGSTIPNATADGSILNADFVEAIQEFCPNVVSLALKDITYTPPVTQENNAGPRTESLRLQRLALTCARGALGWSLSSLMHVVSLTAPRELVVQIEGDGHFEEAFDPRVVAGLSAIADLAVRISDSNKKPIASLLHALSQTLAPDSLKTIEVQYDSKESLCALGELLQHIGANVIKLTVIASPPSDLEQRQDWIDPFDGQSRSLPDEVVVNLTTPQRYNLYSDWTLLDIRPCKKLEYLAFPIHVRRRNTVDKPLSHVGVGLLANYAPQETLRRVVVNLHGVSRAGTLRKSSRSVLQLQQFDKVLTHARFPHLLEFGLHVGFTPHLRAEENAFTRECKDSARWTLHGLSLRGVLKTQCHSEVE</sequence>
<dbReference type="OrthoDB" id="2756410at2759"/>
<reference evidence="1 2" key="1">
    <citation type="journal article" date="2018" name="Biotechnol. Biofuels">
        <title>Integrative visual omics of the white-rot fungus Polyporus brumalis exposes the biotechnological potential of its oxidative enzymes for delignifying raw plant biomass.</title>
        <authorList>
            <person name="Miyauchi S."/>
            <person name="Rancon A."/>
            <person name="Drula E."/>
            <person name="Hage H."/>
            <person name="Chaduli D."/>
            <person name="Favel A."/>
            <person name="Grisel S."/>
            <person name="Henrissat B."/>
            <person name="Herpoel-Gimbert I."/>
            <person name="Ruiz-Duenas F.J."/>
            <person name="Chevret D."/>
            <person name="Hainaut M."/>
            <person name="Lin J."/>
            <person name="Wang M."/>
            <person name="Pangilinan J."/>
            <person name="Lipzen A."/>
            <person name="Lesage-Meessen L."/>
            <person name="Navarro D."/>
            <person name="Riley R."/>
            <person name="Grigoriev I.V."/>
            <person name="Zhou S."/>
            <person name="Raouche S."/>
            <person name="Rosso M.N."/>
        </authorList>
    </citation>
    <scope>NUCLEOTIDE SEQUENCE [LARGE SCALE GENOMIC DNA]</scope>
    <source>
        <strain evidence="1 2">BRFM 1820</strain>
    </source>
</reference>
<organism evidence="1 2">
    <name type="scientific">Lentinus brumalis</name>
    <dbReference type="NCBI Taxonomy" id="2498619"/>
    <lineage>
        <taxon>Eukaryota</taxon>
        <taxon>Fungi</taxon>
        <taxon>Dikarya</taxon>
        <taxon>Basidiomycota</taxon>
        <taxon>Agaricomycotina</taxon>
        <taxon>Agaricomycetes</taxon>
        <taxon>Polyporales</taxon>
        <taxon>Polyporaceae</taxon>
        <taxon>Lentinus</taxon>
    </lineage>
</organism>
<keyword evidence="2" id="KW-1185">Reference proteome</keyword>
<dbReference type="EMBL" id="KZ857420">
    <property type="protein sequence ID" value="RDX47289.1"/>
    <property type="molecule type" value="Genomic_DNA"/>
</dbReference>
<evidence type="ECO:0000313" key="2">
    <source>
        <dbReference type="Proteomes" id="UP000256964"/>
    </source>
</evidence>
<dbReference type="Proteomes" id="UP000256964">
    <property type="component" value="Unassembled WGS sequence"/>
</dbReference>
<gene>
    <name evidence="1" type="ORF">OH76DRAFT_1484889</name>
</gene>
<dbReference type="AlphaFoldDB" id="A0A371D460"/>
<evidence type="ECO:0008006" key="3">
    <source>
        <dbReference type="Google" id="ProtNLM"/>
    </source>
</evidence>
<proteinExistence type="predicted"/>
<name>A0A371D460_9APHY</name>
<accession>A0A371D460</accession>